<evidence type="ECO:0000313" key="2">
    <source>
        <dbReference type="EMBL" id="NKE43902.1"/>
    </source>
</evidence>
<feature type="region of interest" description="Disordered" evidence="1">
    <location>
        <begin position="119"/>
        <end position="152"/>
    </location>
</feature>
<keyword evidence="3" id="KW-1185">Reference proteome</keyword>
<dbReference type="RefSeq" id="WP_168047298.1">
    <property type="nucleotide sequence ID" value="NZ_JAAVTX010000001.1"/>
</dbReference>
<name>A0ABX1EV20_9PROT</name>
<dbReference type="Proteomes" id="UP000765160">
    <property type="component" value="Unassembled WGS sequence"/>
</dbReference>
<feature type="compositionally biased region" description="Basic residues" evidence="1">
    <location>
        <begin position="119"/>
        <end position="131"/>
    </location>
</feature>
<evidence type="ECO:0000313" key="3">
    <source>
        <dbReference type="Proteomes" id="UP000765160"/>
    </source>
</evidence>
<organism evidence="2 3">
    <name type="scientific">Falsiroseomonas frigidaquae</name>
    <dbReference type="NCBI Taxonomy" id="487318"/>
    <lineage>
        <taxon>Bacteria</taxon>
        <taxon>Pseudomonadati</taxon>
        <taxon>Pseudomonadota</taxon>
        <taxon>Alphaproteobacteria</taxon>
        <taxon>Acetobacterales</taxon>
        <taxon>Roseomonadaceae</taxon>
        <taxon>Falsiroseomonas</taxon>
    </lineage>
</organism>
<accession>A0ABX1EV20</accession>
<dbReference type="EMBL" id="JAAVTX010000001">
    <property type="protein sequence ID" value="NKE43902.1"/>
    <property type="molecule type" value="Genomic_DNA"/>
</dbReference>
<gene>
    <name evidence="2" type="ORF">HB662_03875</name>
</gene>
<sequence>MTDSPPKVEVMASVQRRRRWSAAEKMRMVEATYAPAASVCSVARQHGVKAAPSDIALAMSLLLYTVQRPSDVRHMTAGQVREMHDRLWLVLRQEKTNELVAVPCHRALEGPRGVVLPKSRARRSPFRKTPARKPAVQPAPGAWSGRARLDSA</sequence>
<protein>
    <submittedName>
        <fullName evidence="2">Transposase</fullName>
    </submittedName>
</protein>
<dbReference type="Pfam" id="PF01527">
    <property type="entry name" value="HTH_Tnp_1"/>
    <property type="match status" value="1"/>
</dbReference>
<dbReference type="InterPro" id="IPR011010">
    <property type="entry name" value="DNA_brk_join_enz"/>
</dbReference>
<dbReference type="InterPro" id="IPR002514">
    <property type="entry name" value="Transposase_8"/>
</dbReference>
<proteinExistence type="predicted"/>
<evidence type="ECO:0000256" key="1">
    <source>
        <dbReference type="SAM" id="MobiDB-lite"/>
    </source>
</evidence>
<reference evidence="2 3" key="1">
    <citation type="submission" date="2020-03" db="EMBL/GenBank/DDBJ databases">
        <title>Roseomonas selenitidurans sp. nov. isolated from soil.</title>
        <authorList>
            <person name="Liu H."/>
        </authorList>
    </citation>
    <scope>NUCLEOTIDE SEQUENCE [LARGE SCALE GENOMIC DNA]</scope>
    <source>
        <strain evidence="2 3">JCM 15073</strain>
    </source>
</reference>
<comment type="caution">
    <text evidence="2">The sequence shown here is derived from an EMBL/GenBank/DDBJ whole genome shotgun (WGS) entry which is preliminary data.</text>
</comment>
<dbReference type="SUPFAM" id="SSF56349">
    <property type="entry name" value="DNA breaking-rejoining enzymes"/>
    <property type="match status" value="1"/>
</dbReference>